<evidence type="ECO:0000256" key="1">
    <source>
        <dbReference type="ARBA" id="ARBA00000900"/>
    </source>
</evidence>
<feature type="region of interest" description="Disordered" evidence="15">
    <location>
        <begin position="237"/>
        <end position="262"/>
    </location>
</feature>
<evidence type="ECO:0000256" key="14">
    <source>
        <dbReference type="PROSITE-ProRule" id="PRU00175"/>
    </source>
</evidence>
<evidence type="ECO:0000256" key="4">
    <source>
        <dbReference type="ARBA" id="ARBA00012483"/>
    </source>
</evidence>
<evidence type="ECO:0000256" key="6">
    <source>
        <dbReference type="ARBA" id="ARBA00022692"/>
    </source>
</evidence>
<keyword evidence="5" id="KW-0808">Transferase</keyword>
<dbReference type="GO" id="GO:0016567">
    <property type="term" value="P:protein ubiquitination"/>
    <property type="evidence" value="ECO:0007669"/>
    <property type="project" value="TreeGrafter"/>
</dbReference>
<comment type="subcellular location">
    <subcellularLocation>
        <location evidence="2">Membrane</location>
        <topology evidence="2">Single-pass membrane protein</topology>
    </subcellularLocation>
</comment>
<feature type="domain" description="RING-type" evidence="17">
    <location>
        <begin position="118"/>
        <end position="160"/>
    </location>
</feature>
<evidence type="ECO:0000256" key="15">
    <source>
        <dbReference type="SAM" id="MobiDB-lite"/>
    </source>
</evidence>
<evidence type="ECO:0000256" key="16">
    <source>
        <dbReference type="SAM" id="Phobius"/>
    </source>
</evidence>
<dbReference type="PANTHER" id="PTHR45768:SF37">
    <property type="entry name" value="TRANSCRIPTION FACTOR C2H2 FAMILY-RELATED"/>
    <property type="match status" value="1"/>
</dbReference>
<evidence type="ECO:0000256" key="2">
    <source>
        <dbReference type="ARBA" id="ARBA00004167"/>
    </source>
</evidence>
<keyword evidence="7" id="KW-0479">Metal-binding</keyword>
<dbReference type="GO" id="GO:0016020">
    <property type="term" value="C:membrane"/>
    <property type="evidence" value="ECO:0007669"/>
    <property type="project" value="UniProtKB-SubCell"/>
</dbReference>
<dbReference type="EC" id="2.3.2.27" evidence="4"/>
<dbReference type="Proteomes" id="UP001372338">
    <property type="component" value="Unassembled WGS sequence"/>
</dbReference>
<dbReference type="InterPro" id="IPR001841">
    <property type="entry name" value="Znf_RING"/>
</dbReference>
<evidence type="ECO:0000313" key="19">
    <source>
        <dbReference type="Proteomes" id="UP001372338"/>
    </source>
</evidence>
<evidence type="ECO:0000256" key="9">
    <source>
        <dbReference type="ARBA" id="ARBA00022786"/>
    </source>
</evidence>
<keyword evidence="11 16" id="KW-1133">Transmembrane helix</keyword>
<dbReference type="PROSITE" id="PS50089">
    <property type="entry name" value="ZF_RING_2"/>
    <property type="match status" value="1"/>
</dbReference>
<keyword evidence="12 16" id="KW-0472">Membrane</keyword>
<evidence type="ECO:0000313" key="18">
    <source>
        <dbReference type="EMBL" id="KAK7281352.1"/>
    </source>
</evidence>
<keyword evidence="6 16" id="KW-0812">Transmembrane</keyword>
<comment type="caution">
    <text evidence="18">The sequence shown here is derived from an EMBL/GenBank/DDBJ whole genome shotgun (WGS) entry which is preliminary data.</text>
</comment>
<organism evidence="18 19">
    <name type="scientific">Crotalaria pallida</name>
    <name type="common">Smooth rattlebox</name>
    <name type="synonym">Crotalaria striata</name>
    <dbReference type="NCBI Taxonomy" id="3830"/>
    <lineage>
        <taxon>Eukaryota</taxon>
        <taxon>Viridiplantae</taxon>
        <taxon>Streptophyta</taxon>
        <taxon>Embryophyta</taxon>
        <taxon>Tracheophyta</taxon>
        <taxon>Spermatophyta</taxon>
        <taxon>Magnoliopsida</taxon>
        <taxon>eudicotyledons</taxon>
        <taxon>Gunneridae</taxon>
        <taxon>Pentapetalae</taxon>
        <taxon>rosids</taxon>
        <taxon>fabids</taxon>
        <taxon>Fabales</taxon>
        <taxon>Fabaceae</taxon>
        <taxon>Papilionoideae</taxon>
        <taxon>50 kb inversion clade</taxon>
        <taxon>genistoids sensu lato</taxon>
        <taxon>core genistoids</taxon>
        <taxon>Crotalarieae</taxon>
        <taxon>Crotalaria</taxon>
    </lineage>
</organism>
<accession>A0AAN9FRR2</accession>
<evidence type="ECO:0000256" key="3">
    <source>
        <dbReference type="ARBA" id="ARBA00004906"/>
    </source>
</evidence>
<evidence type="ECO:0000256" key="13">
    <source>
        <dbReference type="ARBA" id="ARBA00024209"/>
    </source>
</evidence>
<dbReference type="Pfam" id="PF13639">
    <property type="entry name" value="zf-RING_2"/>
    <property type="match status" value="1"/>
</dbReference>
<reference evidence="18 19" key="1">
    <citation type="submission" date="2024-01" db="EMBL/GenBank/DDBJ databases">
        <title>The genomes of 5 underutilized Papilionoideae crops provide insights into root nodulation and disease resistanc.</title>
        <authorList>
            <person name="Yuan L."/>
        </authorList>
    </citation>
    <scope>NUCLEOTIDE SEQUENCE [LARGE SCALE GENOMIC DNA]</scope>
    <source>
        <strain evidence="18">ZHUSHIDOU_FW_LH</strain>
        <tissue evidence="18">Leaf</tissue>
    </source>
</reference>
<evidence type="ECO:0000259" key="17">
    <source>
        <dbReference type="PROSITE" id="PS50089"/>
    </source>
</evidence>
<keyword evidence="8 14" id="KW-0863">Zinc-finger</keyword>
<dbReference type="FunFam" id="3.30.40.10:FF:000187">
    <property type="entry name" value="E3 ubiquitin-protein ligase ATL6"/>
    <property type="match status" value="1"/>
</dbReference>
<comment type="similarity">
    <text evidence="13">Belongs to the RING-type zinc finger family. ATL subfamily.</text>
</comment>
<gene>
    <name evidence="18" type="ORF">RIF29_09261</name>
</gene>
<dbReference type="PANTHER" id="PTHR45768">
    <property type="entry name" value="E3 UBIQUITIN-PROTEIN LIGASE RNF13-LIKE"/>
    <property type="match status" value="1"/>
</dbReference>
<dbReference type="AlphaFoldDB" id="A0AAN9FRR2"/>
<dbReference type="GO" id="GO:0061630">
    <property type="term" value="F:ubiquitin protein ligase activity"/>
    <property type="evidence" value="ECO:0007669"/>
    <property type="project" value="UniProtKB-EC"/>
</dbReference>
<evidence type="ECO:0000256" key="10">
    <source>
        <dbReference type="ARBA" id="ARBA00022833"/>
    </source>
</evidence>
<sequence length="337" mass="37103">MSSSSSSRSLPLNVVGFATKTNTHPKHLSPFLITVTVLAVTVTVILALYFLIRYRNCFLRRRISPSPAVTASVLPSTNRASRQEISIQVTAAAVNSLPLFTFSSITRRDSASGNGGDCAVCLSKFEQSDILRLLPLCCHAFHRDCIDTWLRSNLTCPLCRSAVFAYESEVMKILRLPSTSSTRGNSFRLEIGNISNRENAAVGETTHSRMTSSRRSYSVGSFEYFVDEEAEITLTDSHGRNFSDEKEDTAPAEFPPGSEPSIAGEVASGRSWLKDYVDQLSGSLSLSRTMSFRSSGRFFFAGSSRRSDVVFGDYGVEVETNRAGEEISEMFRWLSGV</sequence>
<keyword evidence="19" id="KW-1185">Reference proteome</keyword>
<dbReference type="SMART" id="SM00184">
    <property type="entry name" value="RING"/>
    <property type="match status" value="1"/>
</dbReference>
<dbReference type="Gene3D" id="3.30.40.10">
    <property type="entry name" value="Zinc/RING finger domain, C3HC4 (zinc finger)"/>
    <property type="match status" value="1"/>
</dbReference>
<comment type="catalytic activity">
    <reaction evidence="1">
        <text>S-ubiquitinyl-[E2 ubiquitin-conjugating enzyme]-L-cysteine + [acceptor protein]-L-lysine = [E2 ubiquitin-conjugating enzyme]-L-cysteine + N(6)-ubiquitinyl-[acceptor protein]-L-lysine.</text>
        <dbReference type="EC" id="2.3.2.27"/>
    </reaction>
</comment>
<evidence type="ECO:0000256" key="7">
    <source>
        <dbReference type="ARBA" id="ARBA00022723"/>
    </source>
</evidence>
<evidence type="ECO:0000256" key="11">
    <source>
        <dbReference type="ARBA" id="ARBA00022989"/>
    </source>
</evidence>
<dbReference type="EMBL" id="JAYWIO010000002">
    <property type="protein sequence ID" value="KAK7281352.1"/>
    <property type="molecule type" value="Genomic_DNA"/>
</dbReference>
<dbReference type="CDD" id="cd16461">
    <property type="entry name" value="RING-H2_EL5-like"/>
    <property type="match status" value="1"/>
</dbReference>
<protein>
    <recommendedName>
        <fullName evidence="4">RING-type E3 ubiquitin transferase</fullName>
        <ecNumber evidence="4">2.3.2.27</ecNumber>
    </recommendedName>
</protein>
<evidence type="ECO:0000256" key="12">
    <source>
        <dbReference type="ARBA" id="ARBA00023136"/>
    </source>
</evidence>
<dbReference type="GO" id="GO:0008270">
    <property type="term" value="F:zinc ion binding"/>
    <property type="evidence" value="ECO:0007669"/>
    <property type="project" value="UniProtKB-KW"/>
</dbReference>
<dbReference type="SUPFAM" id="SSF57850">
    <property type="entry name" value="RING/U-box"/>
    <property type="match status" value="1"/>
</dbReference>
<name>A0AAN9FRR2_CROPI</name>
<keyword evidence="9" id="KW-0833">Ubl conjugation pathway</keyword>
<dbReference type="InterPro" id="IPR013083">
    <property type="entry name" value="Znf_RING/FYVE/PHD"/>
</dbReference>
<feature type="transmembrane region" description="Helical" evidence="16">
    <location>
        <begin position="31"/>
        <end position="52"/>
    </location>
</feature>
<keyword evidence="10" id="KW-0862">Zinc</keyword>
<comment type="pathway">
    <text evidence="3">Protein modification; protein ubiquitination.</text>
</comment>
<proteinExistence type="inferred from homology"/>
<evidence type="ECO:0000256" key="5">
    <source>
        <dbReference type="ARBA" id="ARBA00022679"/>
    </source>
</evidence>
<evidence type="ECO:0000256" key="8">
    <source>
        <dbReference type="ARBA" id="ARBA00022771"/>
    </source>
</evidence>